<dbReference type="STRING" id="1121003.SAMN03080618_00190"/>
<organism evidence="3 4">
    <name type="scientific">Aquamicrobium aerolatum DSM 21857</name>
    <dbReference type="NCBI Taxonomy" id="1121003"/>
    <lineage>
        <taxon>Bacteria</taxon>
        <taxon>Pseudomonadati</taxon>
        <taxon>Pseudomonadota</taxon>
        <taxon>Alphaproteobacteria</taxon>
        <taxon>Hyphomicrobiales</taxon>
        <taxon>Phyllobacteriaceae</taxon>
        <taxon>Aerobium</taxon>
    </lineage>
</organism>
<accession>A0A1I3HHC9</accession>
<evidence type="ECO:0000256" key="1">
    <source>
        <dbReference type="SAM" id="MobiDB-lite"/>
    </source>
</evidence>
<evidence type="ECO:0000313" key="3">
    <source>
        <dbReference type="EMBL" id="SFI35124.1"/>
    </source>
</evidence>
<proteinExistence type="predicted"/>
<dbReference type="AlphaFoldDB" id="A0A1I3HHC9"/>
<sequence length="262" mass="28000">MDEHSVSASLDGRGDGPVKKSRPLKRFWKRIRQPLARSTVVKHALVVLIAGVVKFVYRTNPAVDGSDDIEAVISTHTPAIAALWHGQHLLGPVINPRNNRIVAMFSRSADAELNAAVASRLGFDIVRGSGGRTDSSNVGKGGARALIALKRELDGGSNVAMIADIPHGTPREAGLGIVTLARISGRPIVPIAIATSRRKVLERSWDKTAINLPFGRRALAIGEVVYVPADADADTLELKRQEVTASLNAATSRAYEMVDGLQ</sequence>
<evidence type="ECO:0000313" key="4">
    <source>
        <dbReference type="Proteomes" id="UP000242763"/>
    </source>
</evidence>
<name>A0A1I3HHC9_9HYPH</name>
<dbReference type="Proteomes" id="UP000242763">
    <property type="component" value="Unassembled WGS sequence"/>
</dbReference>
<protein>
    <recommendedName>
        <fullName evidence="2">DUF374 domain-containing protein</fullName>
    </recommendedName>
</protein>
<feature type="region of interest" description="Disordered" evidence="1">
    <location>
        <begin position="1"/>
        <end position="21"/>
    </location>
</feature>
<keyword evidence="4" id="KW-1185">Reference proteome</keyword>
<feature type="domain" description="DUF374" evidence="2">
    <location>
        <begin position="96"/>
        <end position="168"/>
    </location>
</feature>
<dbReference type="CDD" id="cd07983">
    <property type="entry name" value="LPLAT_DUF374-like"/>
    <property type="match status" value="1"/>
</dbReference>
<dbReference type="RefSeq" id="WP_091517587.1">
    <property type="nucleotide sequence ID" value="NZ_FORF01000001.1"/>
</dbReference>
<dbReference type="EMBL" id="FORF01000001">
    <property type="protein sequence ID" value="SFI35124.1"/>
    <property type="molecule type" value="Genomic_DNA"/>
</dbReference>
<reference evidence="4" key="1">
    <citation type="submission" date="2016-10" db="EMBL/GenBank/DDBJ databases">
        <authorList>
            <person name="Varghese N."/>
            <person name="Submissions S."/>
        </authorList>
    </citation>
    <scope>NUCLEOTIDE SEQUENCE [LARGE SCALE GENOMIC DNA]</scope>
    <source>
        <strain evidence="4">DSM 21857</strain>
    </source>
</reference>
<dbReference type="Pfam" id="PF04028">
    <property type="entry name" value="DUF374"/>
    <property type="match status" value="1"/>
</dbReference>
<dbReference type="OrthoDB" id="9810508at2"/>
<evidence type="ECO:0000259" key="2">
    <source>
        <dbReference type="Pfam" id="PF04028"/>
    </source>
</evidence>
<gene>
    <name evidence="3" type="ORF">SAMN03080618_00190</name>
</gene>
<dbReference type="InterPro" id="IPR007172">
    <property type="entry name" value="DUF374"/>
</dbReference>